<keyword evidence="3" id="KW-1185">Reference proteome</keyword>
<name>A0AAN9PA46_CROPI</name>
<reference evidence="2 3" key="1">
    <citation type="submission" date="2024-01" db="EMBL/GenBank/DDBJ databases">
        <title>The genomes of 5 underutilized Papilionoideae crops provide insights into root nodulation and disease resistanc.</title>
        <authorList>
            <person name="Yuan L."/>
        </authorList>
    </citation>
    <scope>NUCLEOTIDE SEQUENCE [LARGE SCALE GENOMIC DNA]</scope>
    <source>
        <strain evidence="2">ZHUSHIDOU_FW_LH</strain>
        <tissue evidence="2">Leaf</tissue>
    </source>
</reference>
<dbReference type="Proteomes" id="UP001372338">
    <property type="component" value="Unassembled WGS sequence"/>
</dbReference>
<feature type="transmembrane region" description="Helical" evidence="1">
    <location>
        <begin position="41"/>
        <end position="58"/>
    </location>
</feature>
<evidence type="ECO:0000256" key="1">
    <source>
        <dbReference type="SAM" id="Phobius"/>
    </source>
</evidence>
<organism evidence="2 3">
    <name type="scientific">Crotalaria pallida</name>
    <name type="common">Smooth rattlebox</name>
    <name type="synonym">Crotalaria striata</name>
    <dbReference type="NCBI Taxonomy" id="3830"/>
    <lineage>
        <taxon>Eukaryota</taxon>
        <taxon>Viridiplantae</taxon>
        <taxon>Streptophyta</taxon>
        <taxon>Embryophyta</taxon>
        <taxon>Tracheophyta</taxon>
        <taxon>Spermatophyta</taxon>
        <taxon>Magnoliopsida</taxon>
        <taxon>eudicotyledons</taxon>
        <taxon>Gunneridae</taxon>
        <taxon>Pentapetalae</taxon>
        <taxon>rosids</taxon>
        <taxon>fabids</taxon>
        <taxon>Fabales</taxon>
        <taxon>Fabaceae</taxon>
        <taxon>Papilionoideae</taxon>
        <taxon>50 kb inversion clade</taxon>
        <taxon>genistoids sensu lato</taxon>
        <taxon>core genistoids</taxon>
        <taxon>Crotalarieae</taxon>
        <taxon>Crotalaria</taxon>
    </lineage>
</organism>
<gene>
    <name evidence="2" type="ORF">RIF29_06078</name>
</gene>
<keyword evidence="1" id="KW-0472">Membrane</keyword>
<proteinExistence type="predicted"/>
<dbReference type="AlphaFoldDB" id="A0AAN9PA46"/>
<keyword evidence="1" id="KW-1133">Transmembrane helix</keyword>
<dbReference type="EMBL" id="JAYWIO010000001">
    <property type="protein sequence ID" value="KAK7291155.1"/>
    <property type="molecule type" value="Genomic_DNA"/>
</dbReference>
<comment type="caution">
    <text evidence="2">The sequence shown here is derived from an EMBL/GenBank/DDBJ whole genome shotgun (WGS) entry which is preliminary data.</text>
</comment>
<evidence type="ECO:0000313" key="2">
    <source>
        <dbReference type="EMBL" id="KAK7291155.1"/>
    </source>
</evidence>
<accession>A0AAN9PA46</accession>
<protein>
    <submittedName>
        <fullName evidence="2">Uncharacterized protein</fullName>
    </submittedName>
</protein>
<evidence type="ECO:0000313" key="3">
    <source>
        <dbReference type="Proteomes" id="UP001372338"/>
    </source>
</evidence>
<keyword evidence="1" id="KW-0812">Transmembrane</keyword>
<sequence>MRHRTIRSFFEANLALAEHLNQFGFYTALKDCAEAARQSRGYCLLLAVACCCFSYYMMTKWHLLWRMCFNSMVLASKILIWNLEKPKKLI</sequence>